<dbReference type="InterPro" id="IPR022409">
    <property type="entry name" value="PKD/Chitinase_dom"/>
</dbReference>
<dbReference type="RefSeq" id="WP_014217977.1">
    <property type="nucleotide sequence ID" value="NZ_LWBO01000077.1"/>
</dbReference>
<accession>A0ABX3NMQ3</accession>
<dbReference type="InterPro" id="IPR000601">
    <property type="entry name" value="PKD_dom"/>
</dbReference>
<proteinExistence type="predicted"/>
<feature type="domain" description="PKD" evidence="1">
    <location>
        <begin position="229"/>
        <end position="279"/>
    </location>
</feature>
<dbReference type="Gene3D" id="2.60.40.10">
    <property type="entry name" value="Immunoglobulins"/>
    <property type="match status" value="3"/>
</dbReference>
<gene>
    <name evidence="2" type="ORF">A4D02_14500</name>
</gene>
<dbReference type="CDD" id="cd00146">
    <property type="entry name" value="PKD"/>
    <property type="match status" value="2"/>
</dbReference>
<name>A0ABX3NMQ3_9BACT</name>
<dbReference type="Proteomes" id="UP000192277">
    <property type="component" value="Unassembled WGS sequence"/>
</dbReference>
<keyword evidence="3" id="KW-1185">Reference proteome</keyword>
<organism evidence="2 3">
    <name type="scientific">Niastella koreensis</name>
    <dbReference type="NCBI Taxonomy" id="354356"/>
    <lineage>
        <taxon>Bacteria</taxon>
        <taxon>Pseudomonadati</taxon>
        <taxon>Bacteroidota</taxon>
        <taxon>Chitinophagia</taxon>
        <taxon>Chitinophagales</taxon>
        <taxon>Chitinophagaceae</taxon>
        <taxon>Niastella</taxon>
    </lineage>
</organism>
<evidence type="ECO:0000313" key="3">
    <source>
        <dbReference type="Proteomes" id="UP000192277"/>
    </source>
</evidence>
<dbReference type="PROSITE" id="PS51257">
    <property type="entry name" value="PROKAR_LIPOPROTEIN"/>
    <property type="match status" value="1"/>
</dbReference>
<dbReference type="InterPro" id="IPR035986">
    <property type="entry name" value="PKD_dom_sf"/>
</dbReference>
<dbReference type="EMBL" id="LWBO01000077">
    <property type="protein sequence ID" value="OQP40140.1"/>
    <property type="molecule type" value="Genomic_DNA"/>
</dbReference>
<evidence type="ECO:0000259" key="1">
    <source>
        <dbReference type="PROSITE" id="PS50093"/>
    </source>
</evidence>
<feature type="domain" description="PKD" evidence="1">
    <location>
        <begin position="144"/>
        <end position="201"/>
    </location>
</feature>
<dbReference type="InterPro" id="IPR013783">
    <property type="entry name" value="Ig-like_fold"/>
</dbReference>
<reference evidence="2 3" key="1">
    <citation type="submission" date="2016-04" db="EMBL/GenBank/DDBJ databases">
        <authorList>
            <person name="Chen L."/>
            <person name="Zhuang W."/>
            <person name="Wang G."/>
        </authorList>
    </citation>
    <scope>NUCLEOTIDE SEQUENCE [LARGE SCALE GENOMIC DNA]</scope>
    <source>
        <strain evidence="3">GR20</strain>
    </source>
</reference>
<dbReference type="SMART" id="SM00089">
    <property type="entry name" value="PKD"/>
    <property type="match status" value="3"/>
</dbReference>
<dbReference type="Pfam" id="PF00801">
    <property type="entry name" value="PKD"/>
    <property type="match status" value="2"/>
</dbReference>
<protein>
    <recommendedName>
        <fullName evidence="1">PKD domain-containing protein</fullName>
    </recommendedName>
</protein>
<dbReference type="PROSITE" id="PS50093">
    <property type="entry name" value="PKD"/>
    <property type="match status" value="2"/>
</dbReference>
<dbReference type="SUPFAM" id="SSF49299">
    <property type="entry name" value="PKD domain"/>
    <property type="match status" value="3"/>
</dbReference>
<sequence length="453" mass="49894">MLHKLPRLFIFLHICISVALFSCKQEKVIPAHADFSYEIVNNNFTVPVKIRVTNNSSGGNQYKWTFENGTPATSEKRDPGEIVFNNAGSFNIKLETWNADSHDEKSVTVTMDSSVAIDFIPVILVNEYAPAQVTITNKTVGASSFSWTFAGGVPATASTQDPGTIAFAAPGDHAITLTVSNGRKEFTLSKTITIKQSLAPAFTIDPSFDDEDYQAPLNATLNNTSIAGITWKWTTTGGTISDDTARSPQIHFDNPGTYTITLTADNKKETKAVSNTITVLPNTNLRTFVNVQLGINTAHSDIGSFFSTSLRRKFYAGDNLSVVGKEIDIVYYGLNKNFIYNRFTSPDSASLYTFDPIPGATNETIINSIENSPYASQMTPAIFDAMTNDVPLKNIPVVYNDASWQQFNDATVPRIVLFKKSNGIKGAIKIRQFMQNERQSYIIVDIKVQKEPQ</sequence>
<evidence type="ECO:0000313" key="2">
    <source>
        <dbReference type="EMBL" id="OQP40140.1"/>
    </source>
</evidence>
<comment type="caution">
    <text evidence="2">The sequence shown here is derived from an EMBL/GenBank/DDBJ whole genome shotgun (WGS) entry which is preliminary data.</text>
</comment>